<feature type="domain" description="Macro" evidence="1">
    <location>
        <begin position="1"/>
        <end position="185"/>
    </location>
</feature>
<dbReference type="Proteomes" id="UP000287233">
    <property type="component" value="Chromosome"/>
</dbReference>
<proteinExistence type="predicted"/>
<dbReference type="PANTHER" id="PTHR11106:SF27">
    <property type="entry name" value="MACRO DOMAIN-CONTAINING PROTEIN"/>
    <property type="match status" value="1"/>
</dbReference>
<dbReference type="CDD" id="cd02908">
    <property type="entry name" value="Macro_OAADPr_deacetylase"/>
    <property type="match status" value="1"/>
</dbReference>
<dbReference type="PANTHER" id="PTHR11106">
    <property type="entry name" value="GANGLIOSIDE INDUCED DIFFERENTIATION ASSOCIATED PROTEIN 2-RELATED"/>
    <property type="match status" value="1"/>
</dbReference>
<reference evidence="3" key="1">
    <citation type="submission" date="2018-12" db="EMBL/GenBank/DDBJ databases">
        <title>Complete genome sequence of an uncultured bacterium of the candidate phylum Bipolaricaulota.</title>
        <authorList>
            <person name="Kadnikov V.V."/>
            <person name="Mardanov A.V."/>
            <person name="Beletsky A.V."/>
            <person name="Frank Y.A."/>
            <person name="Karnachuk O.V."/>
            <person name="Ravin N.V."/>
        </authorList>
    </citation>
    <scope>NUCLEOTIDE SEQUENCE [LARGE SCALE GENOMIC DNA]</scope>
</reference>
<dbReference type="PROSITE" id="PS51154">
    <property type="entry name" value="MACRO"/>
    <property type="match status" value="1"/>
</dbReference>
<evidence type="ECO:0000313" key="3">
    <source>
        <dbReference type="Proteomes" id="UP000287233"/>
    </source>
</evidence>
<dbReference type="Pfam" id="PF01661">
    <property type="entry name" value="Macro"/>
    <property type="match status" value="1"/>
</dbReference>
<dbReference type="EMBL" id="CP034928">
    <property type="protein sequence ID" value="QAA76247.1"/>
    <property type="molecule type" value="Genomic_DNA"/>
</dbReference>
<sequence length="192" mass="20286">MSERFETEVAGTRLVLRRGDITTQDVDAIVNAANPQLTPGGGVSGAIHRAGGPALTKGAADVRRDRGPLPPGEAVITPGGNLRARWVVHTVGPVWRGGRHGEAELLACAYRSCLALAVEKGLQTVAFPSISTGVYGYPVEEAAPVALSEVRAFLQAHPGALDEVWFVLFSAEDLAAYRRSWEDLPELAAPAP</sequence>
<dbReference type="KEGG" id="bih:BIP78_0481"/>
<name>A0A410FT48_BIPS1</name>
<dbReference type="InterPro" id="IPR043472">
    <property type="entry name" value="Macro_dom-like"/>
</dbReference>
<evidence type="ECO:0000259" key="1">
    <source>
        <dbReference type="PROSITE" id="PS51154"/>
    </source>
</evidence>
<accession>A0A410FT48</accession>
<organism evidence="2 3">
    <name type="scientific">Bipolaricaulis sibiricus</name>
    <dbReference type="NCBI Taxonomy" id="2501609"/>
    <lineage>
        <taxon>Bacteria</taxon>
        <taxon>Candidatus Bipolaricaulota</taxon>
        <taxon>Candidatus Bipolaricaulia</taxon>
        <taxon>Candidatus Bipolaricaulales</taxon>
        <taxon>Candidatus Bipolaricaulaceae</taxon>
        <taxon>Candidatus Bipolaricaulis</taxon>
    </lineage>
</organism>
<dbReference type="SMART" id="SM00506">
    <property type="entry name" value="A1pp"/>
    <property type="match status" value="1"/>
</dbReference>
<dbReference type="SUPFAM" id="SSF52949">
    <property type="entry name" value="Macro domain-like"/>
    <property type="match status" value="1"/>
</dbReference>
<dbReference type="AlphaFoldDB" id="A0A410FT48"/>
<protein>
    <submittedName>
        <fullName evidence="2">O-acetyl-ADP-ribose deacetylase</fullName>
    </submittedName>
</protein>
<dbReference type="InterPro" id="IPR002589">
    <property type="entry name" value="Macro_dom"/>
</dbReference>
<dbReference type="Gene3D" id="3.40.220.10">
    <property type="entry name" value="Leucine Aminopeptidase, subunit E, domain 1"/>
    <property type="match status" value="1"/>
</dbReference>
<dbReference type="NCBIfam" id="NF001664">
    <property type="entry name" value="PRK00431.1-6"/>
    <property type="match status" value="1"/>
</dbReference>
<gene>
    <name evidence="2" type="ORF">BIP78_0481</name>
</gene>
<evidence type="ECO:0000313" key="2">
    <source>
        <dbReference type="EMBL" id="QAA76247.1"/>
    </source>
</evidence>